<sequence length="152" mass="16900">MTLSVRLPRVVLDTNLVLSALVFGGGVPGAVRRAWQQSRFQPLISTQTTAELLRVLNYPKFKLSVDDQQELLADYLPWCETVRIPDPPPTTPLCRDRLDQPFLWLAIAGDAQFLVTGDADLLTLAAEFSPAILTPACFLDHLTRYPLEGQPL</sequence>
<dbReference type="InterPro" id="IPR002850">
    <property type="entry name" value="PIN_toxin-like"/>
</dbReference>
<name>A0A4R3NA80_9GAMM</name>
<organism evidence="2 3">
    <name type="scientific">Thiobaca trueperi</name>
    <dbReference type="NCBI Taxonomy" id="127458"/>
    <lineage>
        <taxon>Bacteria</taxon>
        <taxon>Pseudomonadati</taxon>
        <taxon>Pseudomonadota</taxon>
        <taxon>Gammaproteobacteria</taxon>
        <taxon>Chromatiales</taxon>
        <taxon>Chromatiaceae</taxon>
        <taxon>Thiobaca</taxon>
    </lineage>
</organism>
<protein>
    <submittedName>
        <fullName evidence="2">Putative PIN family toxin of toxin-antitoxin system</fullName>
    </submittedName>
</protein>
<accession>A0A4R3NA80</accession>
<dbReference type="InterPro" id="IPR002716">
    <property type="entry name" value="PIN_dom"/>
</dbReference>
<dbReference type="Pfam" id="PF13470">
    <property type="entry name" value="PIN_3"/>
    <property type="match status" value="1"/>
</dbReference>
<comment type="caution">
    <text evidence="2">The sequence shown here is derived from an EMBL/GenBank/DDBJ whole genome shotgun (WGS) entry which is preliminary data.</text>
</comment>
<dbReference type="RefSeq" id="WP_243651357.1">
    <property type="nucleotide sequence ID" value="NZ_SMAO01000001.1"/>
</dbReference>
<feature type="domain" description="PIN" evidence="1">
    <location>
        <begin position="9"/>
        <end position="119"/>
    </location>
</feature>
<evidence type="ECO:0000259" key="1">
    <source>
        <dbReference type="Pfam" id="PF13470"/>
    </source>
</evidence>
<dbReference type="PANTHER" id="PTHR34610">
    <property type="entry name" value="SSL7007 PROTEIN"/>
    <property type="match status" value="1"/>
</dbReference>
<dbReference type="AlphaFoldDB" id="A0A4R3NA80"/>
<dbReference type="NCBIfam" id="TIGR00305">
    <property type="entry name" value="putative toxin-antitoxin system toxin component, PIN family"/>
    <property type="match status" value="1"/>
</dbReference>
<dbReference type="InterPro" id="IPR029060">
    <property type="entry name" value="PIN-like_dom_sf"/>
</dbReference>
<proteinExistence type="predicted"/>
<evidence type="ECO:0000313" key="2">
    <source>
        <dbReference type="EMBL" id="TCT23909.1"/>
    </source>
</evidence>
<gene>
    <name evidence="2" type="ORF">EDC35_101223</name>
</gene>
<evidence type="ECO:0000313" key="3">
    <source>
        <dbReference type="Proteomes" id="UP000295717"/>
    </source>
</evidence>
<dbReference type="Proteomes" id="UP000295717">
    <property type="component" value="Unassembled WGS sequence"/>
</dbReference>
<dbReference type="PANTHER" id="PTHR34610:SF4">
    <property type="entry name" value="SLL8027 PROTEIN"/>
    <property type="match status" value="1"/>
</dbReference>
<dbReference type="SUPFAM" id="SSF88723">
    <property type="entry name" value="PIN domain-like"/>
    <property type="match status" value="1"/>
</dbReference>
<reference evidence="2 3" key="1">
    <citation type="submission" date="2019-03" db="EMBL/GenBank/DDBJ databases">
        <title>Genomic Encyclopedia of Type Strains, Phase IV (KMG-IV): sequencing the most valuable type-strain genomes for metagenomic binning, comparative biology and taxonomic classification.</title>
        <authorList>
            <person name="Goeker M."/>
        </authorList>
    </citation>
    <scope>NUCLEOTIDE SEQUENCE [LARGE SCALE GENOMIC DNA]</scope>
    <source>
        <strain evidence="2 3">DSM 13587</strain>
    </source>
</reference>
<dbReference type="EMBL" id="SMAO01000001">
    <property type="protein sequence ID" value="TCT23909.1"/>
    <property type="molecule type" value="Genomic_DNA"/>
</dbReference>
<keyword evidence="3" id="KW-1185">Reference proteome</keyword>